<name>A0A268FEA9_NIACI</name>
<dbReference type="PANTHER" id="PTHR43377:SF1">
    <property type="entry name" value="BILIVERDIN REDUCTASE A"/>
    <property type="match status" value="1"/>
</dbReference>
<reference evidence="3 4" key="1">
    <citation type="submission" date="2017-07" db="EMBL/GenBank/DDBJ databases">
        <title>Isolation and whole genome analysis of endospore-forming bacteria from heroin.</title>
        <authorList>
            <person name="Kalinowski J."/>
            <person name="Ahrens B."/>
            <person name="Al-Dilaimi A."/>
            <person name="Winkler A."/>
            <person name="Wibberg D."/>
            <person name="Schleenbecker U."/>
            <person name="Ruckert C."/>
            <person name="Wolfel R."/>
            <person name="Grass G."/>
        </authorList>
    </citation>
    <scope>NUCLEOTIDE SEQUENCE [LARGE SCALE GENOMIC DNA]</scope>
    <source>
        <strain evidence="3 4">7521-2</strain>
    </source>
</reference>
<organism evidence="3 4">
    <name type="scientific">Niallia circulans</name>
    <name type="common">Bacillus circulans</name>
    <dbReference type="NCBI Taxonomy" id="1397"/>
    <lineage>
        <taxon>Bacteria</taxon>
        <taxon>Bacillati</taxon>
        <taxon>Bacillota</taxon>
        <taxon>Bacilli</taxon>
        <taxon>Bacillales</taxon>
        <taxon>Bacillaceae</taxon>
        <taxon>Niallia</taxon>
    </lineage>
</organism>
<dbReference type="Gene3D" id="3.40.50.720">
    <property type="entry name" value="NAD(P)-binding Rossmann-like Domain"/>
    <property type="match status" value="1"/>
</dbReference>
<dbReference type="Pfam" id="PF01408">
    <property type="entry name" value="GFO_IDH_MocA"/>
    <property type="match status" value="1"/>
</dbReference>
<dbReference type="AlphaFoldDB" id="A0A268FEA9"/>
<gene>
    <name evidence="3" type="ORF">CHH57_08090</name>
</gene>
<sequence>MRVGIISFAHGHAYAYAEALKKSKGVELVGIADDQEIRGAEAAKKYSTNYYSNYEDLLDQDIDAVIITSENYKHHEHVLAAAKKGKHVLCEKPIATNRKDALEMMEVCKENNVFLQIAFPVRFSTPIVKAKHIIETGELGSIIAIKGTNRGTNPGGWFVDKEKSGGGAVMDHTVHLVDIMRWYMNSDVKEVYAEVDNLFSDYEIDDCGIVTMEFENNVFASIDCSWSRNKTFPTWGDVTLEIIGTKGTLSVDAFAQKSELYSAEGAKWDYWGDDMNQALVEDFVTNVQKGIAPTITGEDGLKAMEVALAGYESAQSKRPVLIEKIESNNQ</sequence>
<evidence type="ECO:0000259" key="2">
    <source>
        <dbReference type="Pfam" id="PF22725"/>
    </source>
</evidence>
<dbReference type="GO" id="GO:0000166">
    <property type="term" value="F:nucleotide binding"/>
    <property type="evidence" value="ECO:0007669"/>
    <property type="project" value="InterPro"/>
</dbReference>
<dbReference type="Proteomes" id="UP000216961">
    <property type="component" value="Unassembled WGS sequence"/>
</dbReference>
<evidence type="ECO:0000259" key="1">
    <source>
        <dbReference type="Pfam" id="PF01408"/>
    </source>
</evidence>
<evidence type="ECO:0000313" key="4">
    <source>
        <dbReference type="Proteomes" id="UP000216961"/>
    </source>
</evidence>
<dbReference type="Gene3D" id="3.30.360.10">
    <property type="entry name" value="Dihydrodipicolinate Reductase, domain 2"/>
    <property type="match status" value="1"/>
</dbReference>
<protein>
    <submittedName>
        <fullName evidence="3">Dehydrogenase</fullName>
    </submittedName>
</protein>
<feature type="domain" description="Gfo/Idh/MocA-like oxidoreductase N-terminal" evidence="1">
    <location>
        <begin position="2"/>
        <end position="118"/>
    </location>
</feature>
<dbReference type="InterPro" id="IPR055170">
    <property type="entry name" value="GFO_IDH_MocA-like_dom"/>
</dbReference>
<dbReference type="InterPro" id="IPR036291">
    <property type="entry name" value="NAD(P)-bd_dom_sf"/>
</dbReference>
<proteinExistence type="predicted"/>
<dbReference type="InterPro" id="IPR000683">
    <property type="entry name" value="Gfo/Idh/MocA-like_OxRdtase_N"/>
</dbReference>
<dbReference type="InterPro" id="IPR051450">
    <property type="entry name" value="Gfo/Idh/MocA_Oxidoreductases"/>
</dbReference>
<accession>A0A268FEA9</accession>
<dbReference type="PANTHER" id="PTHR43377">
    <property type="entry name" value="BILIVERDIN REDUCTASE A"/>
    <property type="match status" value="1"/>
</dbReference>
<dbReference type="RefSeq" id="WP_095329752.1">
    <property type="nucleotide sequence ID" value="NZ_CP026031.1"/>
</dbReference>
<dbReference type="EMBL" id="NPBQ01000050">
    <property type="protein sequence ID" value="PAD83701.1"/>
    <property type="molecule type" value="Genomic_DNA"/>
</dbReference>
<dbReference type="SUPFAM" id="SSF55347">
    <property type="entry name" value="Glyceraldehyde-3-phosphate dehydrogenase-like, C-terminal domain"/>
    <property type="match status" value="1"/>
</dbReference>
<comment type="caution">
    <text evidence="3">The sequence shown here is derived from an EMBL/GenBank/DDBJ whole genome shotgun (WGS) entry which is preliminary data.</text>
</comment>
<dbReference type="Pfam" id="PF22725">
    <property type="entry name" value="GFO_IDH_MocA_C3"/>
    <property type="match status" value="1"/>
</dbReference>
<evidence type="ECO:0000313" key="3">
    <source>
        <dbReference type="EMBL" id="PAD83701.1"/>
    </source>
</evidence>
<feature type="domain" description="GFO/IDH/MocA-like oxidoreductase" evidence="2">
    <location>
        <begin position="128"/>
        <end position="249"/>
    </location>
</feature>
<dbReference type="KEGG" id="bcir:C2I06_15070"/>
<dbReference type="SUPFAM" id="SSF51735">
    <property type="entry name" value="NAD(P)-binding Rossmann-fold domains"/>
    <property type="match status" value="1"/>
</dbReference>